<dbReference type="EMBL" id="BTGU01001015">
    <property type="protein sequence ID" value="GMN70060.1"/>
    <property type="molecule type" value="Genomic_DNA"/>
</dbReference>
<comment type="caution">
    <text evidence="5">The sequence shown here is derived from an EMBL/GenBank/DDBJ whole genome shotgun (WGS) entry which is preliminary data.</text>
</comment>
<evidence type="ECO:0000313" key="5">
    <source>
        <dbReference type="EMBL" id="GMN70060.1"/>
    </source>
</evidence>
<protein>
    <recommendedName>
        <fullName evidence="4">C-JID domain-containing protein</fullName>
    </recommendedName>
</protein>
<feature type="compositionally biased region" description="Acidic residues" evidence="3">
    <location>
        <begin position="592"/>
        <end position="601"/>
    </location>
</feature>
<dbReference type="InterPro" id="IPR032675">
    <property type="entry name" value="LRR_dom_sf"/>
</dbReference>
<accession>A0AA88EBR9</accession>
<dbReference type="SUPFAM" id="SSF52058">
    <property type="entry name" value="L domain-like"/>
    <property type="match status" value="1"/>
</dbReference>
<dbReference type="PANTHER" id="PTHR11017:SF479">
    <property type="entry name" value="DISEASE RESISTANCE PROTEIN (TIR-NBS-LRR CLASS) FAMILY"/>
    <property type="match status" value="1"/>
</dbReference>
<evidence type="ECO:0000256" key="1">
    <source>
        <dbReference type="ARBA" id="ARBA00022614"/>
    </source>
</evidence>
<dbReference type="GO" id="GO:0006952">
    <property type="term" value="P:defense response"/>
    <property type="evidence" value="ECO:0007669"/>
    <property type="project" value="InterPro"/>
</dbReference>
<keyword evidence="2" id="KW-0677">Repeat</keyword>
<name>A0AA88EBR9_FICCA</name>
<evidence type="ECO:0000313" key="6">
    <source>
        <dbReference type="Proteomes" id="UP001187192"/>
    </source>
</evidence>
<dbReference type="PANTHER" id="PTHR11017">
    <property type="entry name" value="LEUCINE-RICH REPEAT-CONTAINING PROTEIN"/>
    <property type="match status" value="1"/>
</dbReference>
<feature type="domain" description="C-JID" evidence="4">
    <location>
        <begin position="301"/>
        <end position="516"/>
    </location>
</feature>
<feature type="compositionally biased region" description="Basic and acidic residues" evidence="3">
    <location>
        <begin position="654"/>
        <end position="669"/>
    </location>
</feature>
<organism evidence="5 6">
    <name type="scientific">Ficus carica</name>
    <name type="common">Common fig</name>
    <dbReference type="NCBI Taxonomy" id="3494"/>
    <lineage>
        <taxon>Eukaryota</taxon>
        <taxon>Viridiplantae</taxon>
        <taxon>Streptophyta</taxon>
        <taxon>Embryophyta</taxon>
        <taxon>Tracheophyta</taxon>
        <taxon>Spermatophyta</taxon>
        <taxon>Magnoliopsida</taxon>
        <taxon>eudicotyledons</taxon>
        <taxon>Gunneridae</taxon>
        <taxon>Pentapetalae</taxon>
        <taxon>rosids</taxon>
        <taxon>fabids</taxon>
        <taxon>Rosales</taxon>
        <taxon>Moraceae</taxon>
        <taxon>Ficeae</taxon>
        <taxon>Ficus</taxon>
    </lineage>
</organism>
<evidence type="ECO:0000256" key="2">
    <source>
        <dbReference type="ARBA" id="ARBA00022737"/>
    </source>
</evidence>
<dbReference type="InterPro" id="IPR045344">
    <property type="entry name" value="C-JID"/>
</dbReference>
<feature type="compositionally biased region" description="Acidic residues" evidence="3">
    <location>
        <begin position="565"/>
        <end position="575"/>
    </location>
</feature>
<keyword evidence="6" id="KW-1185">Reference proteome</keyword>
<reference evidence="5" key="1">
    <citation type="submission" date="2023-07" db="EMBL/GenBank/DDBJ databases">
        <title>draft genome sequence of fig (Ficus carica).</title>
        <authorList>
            <person name="Takahashi T."/>
            <person name="Nishimura K."/>
        </authorList>
    </citation>
    <scope>NUCLEOTIDE SEQUENCE</scope>
</reference>
<feature type="compositionally biased region" description="Basic and acidic residues" evidence="3">
    <location>
        <begin position="628"/>
        <end position="641"/>
    </location>
</feature>
<dbReference type="InterPro" id="IPR044974">
    <property type="entry name" value="Disease_R_plants"/>
</dbReference>
<dbReference type="Proteomes" id="UP001187192">
    <property type="component" value="Unassembled WGS sequence"/>
</dbReference>
<gene>
    <name evidence="5" type="ORF">TIFTF001_039104</name>
</gene>
<dbReference type="AlphaFoldDB" id="A0AA88EBR9"/>
<dbReference type="InterPro" id="IPR011713">
    <property type="entry name" value="Leu-rich_rpt_3"/>
</dbReference>
<feature type="compositionally biased region" description="Acidic residues" evidence="3">
    <location>
        <begin position="543"/>
        <end position="552"/>
    </location>
</feature>
<sequence>MLVALNMQGSQLEKLWEGSPHLDKLKFVDLAGSKHLTQVPDLSKAPNIKRVNLEFCASLIEVPSYFQHLKKLKELSLIGCPSLCKLSGLPKNLKTLKVLTEPLDHRDLYKSCRHCGNNLCTWFPSLDFPSKLERFPKISEPMEFIETLKLDFAAIKVLSPSIKNLIGLKQLSLKFCQNLEFLPDSIRSLSTLRKLSIDFCQKLESLPVLPSSLSVLDAVCCTSLKMVSSSIPLVKQNWDDLYNRGYRKEVFRFLGCQMLDENTRKVLVDEALFRILRFATLLHKYGYERCTWVTDVKDIYWPGSEIPRWFSHRSEGCSICINLPHPDQWYNSSYLGFVSCIIVEYNDLSTVRPSSLELHWDSVYTFPNGDSWRQRKDVNLDMLFYYRTCAFSGCHSAHLSDFRRKNIHDSLNNSEYVYTIMGIHETFGDFLKSNNGKFDANGNKFPRTAKVDFHVTRRGKYFKAKDKAKEGMFDANGSVLTRTATASFSFKLSRESRRFAKIKKCGVHLLYTQEAERFGYVERIEFKSNGDEAVYSDSNRKEEEEEDDDGGESESSGSEVIFSESEQEEDGEEGDGRESASSGGESIKPESEQEEDEEEGDGRESESSGGESIKPESDQEEDVCSESESSRGEGIHSKSEQEVEEEDNGGGFESRGREAIYSESKREEHDEPLHIIGCWSGFRWLLERFCLFRSGCCWNG</sequence>
<proteinExistence type="predicted"/>
<dbReference type="Pfam" id="PF07725">
    <property type="entry name" value="LRR_3"/>
    <property type="match status" value="1"/>
</dbReference>
<evidence type="ECO:0000256" key="3">
    <source>
        <dbReference type="SAM" id="MobiDB-lite"/>
    </source>
</evidence>
<dbReference type="Gene3D" id="3.80.10.10">
    <property type="entry name" value="Ribonuclease Inhibitor"/>
    <property type="match status" value="2"/>
</dbReference>
<feature type="compositionally biased region" description="Low complexity" evidence="3">
    <location>
        <begin position="553"/>
        <end position="564"/>
    </location>
</feature>
<keyword evidence="1" id="KW-0433">Leucine-rich repeat</keyword>
<evidence type="ECO:0000259" key="4">
    <source>
        <dbReference type="Pfam" id="PF20160"/>
    </source>
</evidence>
<feature type="region of interest" description="Disordered" evidence="3">
    <location>
        <begin position="533"/>
        <end position="669"/>
    </location>
</feature>
<dbReference type="Pfam" id="PF20160">
    <property type="entry name" value="C-JID"/>
    <property type="match status" value="1"/>
</dbReference>